<dbReference type="GO" id="GO:0003962">
    <property type="term" value="F:cystathionine gamma-synthase activity"/>
    <property type="evidence" value="ECO:0007669"/>
    <property type="project" value="TreeGrafter"/>
</dbReference>
<protein>
    <submittedName>
        <fullName evidence="2">Uncharacterized protein</fullName>
    </submittedName>
</protein>
<dbReference type="InterPro" id="IPR051750">
    <property type="entry name" value="Trans-sulfuration_enzymes"/>
</dbReference>
<name>A0A9W8ML66_9AGAR</name>
<keyword evidence="3" id="KW-1185">Reference proteome</keyword>
<dbReference type="PANTHER" id="PTHR42699">
    <property type="match status" value="1"/>
</dbReference>
<sequence length="179" mass="19131">MVSATSTAASNRYSKGGFTKHSAAVKKTPSPPPTATAADVGNDTAVHLEERYGRNLPLTAASFAKRALRRRLADPRGRGESEPGYSPDLGAVQRVLFQPPVAICEFTGAPSLADKHDFIIVIDKTINTFVNVKVIQYADIVVSSLMKVFSGASNVMGGSLILNPQSRHYNALKTKLTST</sequence>
<proteinExistence type="predicted"/>
<evidence type="ECO:0000256" key="1">
    <source>
        <dbReference type="SAM" id="MobiDB-lite"/>
    </source>
</evidence>
<dbReference type="Gene3D" id="3.40.640.10">
    <property type="entry name" value="Type I PLP-dependent aspartate aminotransferase-like (Major domain)"/>
    <property type="match status" value="1"/>
</dbReference>
<dbReference type="Proteomes" id="UP001140091">
    <property type="component" value="Unassembled WGS sequence"/>
</dbReference>
<dbReference type="SUPFAM" id="SSF53383">
    <property type="entry name" value="PLP-dependent transferases"/>
    <property type="match status" value="1"/>
</dbReference>
<dbReference type="InterPro" id="IPR015421">
    <property type="entry name" value="PyrdxlP-dep_Trfase_major"/>
</dbReference>
<dbReference type="AlphaFoldDB" id="A0A9W8ML66"/>
<gene>
    <name evidence="2" type="ORF">H1R20_g4033</name>
</gene>
<comment type="caution">
    <text evidence="2">The sequence shown here is derived from an EMBL/GenBank/DDBJ whole genome shotgun (WGS) entry which is preliminary data.</text>
</comment>
<dbReference type="PANTHER" id="PTHR42699:SF1">
    <property type="entry name" value="CYSTATHIONINE GAMMA-SYNTHASE-RELATED"/>
    <property type="match status" value="1"/>
</dbReference>
<accession>A0A9W8ML66</accession>
<dbReference type="EMBL" id="JANBPK010000752">
    <property type="protein sequence ID" value="KAJ2933038.1"/>
    <property type="molecule type" value="Genomic_DNA"/>
</dbReference>
<feature type="non-terminal residue" evidence="2">
    <location>
        <position position="179"/>
    </location>
</feature>
<evidence type="ECO:0000313" key="2">
    <source>
        <dbReference type="EMBL" id="KAJ2933038.1"/>
    </source>
</evidence>
<dbReference type="GO" id="GO:0019346">
    <property type="term" value="P:transsulfuration"/>
    <property type="evidence" value="ECO:0007669"/>
    <property type="project" value="TreeGrafter"/>
</dbReference>
<reference evidence="2" key="1">
    <citation type="submission" date="2022-06" db="EMBL/GenBank/DDBJ databases">
        <title>Genome Sequence of Candolleomyces eurysporus.</title>
        <authorList>
            <person name="Buettner E."/>
        </authorList>
    </citation>
    <scope>NUCLEOTIDE SEQUENCE</scope>
    <source>
        <strain evidence="2">VTCC 930004</strain>
    </source>
</reference>
<evidence type="ECO:0000313" key="3">
    <source>
        <dbReference type="Proteomes" id="UP001140091"/>
    </source>
</evidence>
<dbReference type="InterPro" id="IPR015424">
    <property type="entry name" value="PyrdxlP-dep_Trfase"/>
</dbReference>
<feature type="region of interest" description="Disordered" evidence="1">
    <location>
        <begin position="20"/>
        <end position="40"/>
    </location>
</feature>
<organism evidence="2 3">
    <name type="scientific">Candolleomyces eurysporus</name>
    <dbReference type="NCBI Taxonomy" id="2828524"/>
    <lineage>
        <taxon>Eukaryota</taxon>
        <taxon>Fungi</taxon>
        <taxon>Dikarya</taxon>
        <taxon>Basidiomycota</taxon>
        <taxon>Agaricomycotina</taxon>
        <taxon>Agaricomycetes</taxon>
        <taxon>Agaricomycetidae</taxon>
        <taxon>Agaricales</taxon>
        <taxon>Agaricineae</taxon>
        <taxon>Psathyrellaceae</taxon>
        <taxon>Candolleomyces</taxon>
    </lineage>
</organism>
<dbReference type="OrthoDB" id="10047078at2759"/>